<dbReference type="Proteomes" id="UP000565441">
    <property type="component" value="Unassembled WGS sequence"/>
</dbReference>
<dbReference type="SUPFAM" id="SSF56112">
    <property type="entry name" value="Protein kinase-like (PK-like)"/>
    <property type="match status" value="1"/>
</dbReference>
<proteinExistence type="predicted"/>
<accession>A0A8H5GT16</accession>
<organism evidence="1 2">
    <name type="scientific">Tricholomella constricta</name>
    <dbReference type="NCBI Taxonomy" id="117010"/>
    <lineage>
        <taxon>Eukaryota</taxon>
        <taxon>Fungi</taxon>
        <taxon>Dikarya</taxon>
        <taxon>Basidiomycota</taxon>
        <taxon>Agaricomycotina</taxon>
        <taxon>Agaricomycetes</taxon>
        <taxon>Agaricomycetidae</taxon>
        <taxon>Agaricales</taxon>
        <taxon>Tricholomatineae</taxon>
        <taxon>Lyophyllaceae</taxon>
        <taxon>Tricholomella</taxon>
    </lineage>
</organism>
<dbReference type="OrthoDB" id="2523749at2759"/>
<protein>
    <recommendedName>
        <fullName evidence="3">Protein kinase domain-containing protein</fullName>
    </recommendedName>
</protein>
<reference evidence="1 2" key="1">
    <citation type="journal article" date="2020" name="ISME J.">
        <title>Uncovering the hidden diversity of litter-decomposition mechanisms in mushroom-forming fungi.</title>
        <authorList>
            <person name="Floudas D."/>
            <person name="Bentzer J."/>
            <person name="Ahren D."/>
            <person name="Johansson T."/>
            <person name="Persson P."/>
            <person name="Tunlid A."/>
        </authorList>
    </citation>
    <scope>NUCLEOTIDE SEQUENCE [LARGE SCALE GENOMIC DNA]</scope>
    <source>
        <strain evidence="1 2">CBS 661.87</strain>
    </source>
</reference>
<evidence type="ECO:0008006" key="3">
    <source>
        <dbReference type="Google" id="ProtNLM"/>
    </source>
</evidence>
<evidence type="ECO:0000313" key="1">
    <source>
        <dbReference type="EMBL" id="KAF5370442.1"/>
    </source>
</evidence>
<gene>
    <name evidence="1" type="ORF">D9615_009762</name>
</gene>
<keyword evidence="2" id="KW-1185">Reference proteome</keyword>
<dbReference type="AlphaFoldDB" id="A0A8H5GT16"/>
<name>A0A8H5GT16_9AGAR</name>
<evidence type="ECO:0000313" key="2">
    <source>
        <dbReference type="Proteomes" id="UP000565441"/>
    </source>
</evidence>
<dbReference type="InterPro" id="IPR011009">
    <property type="entry name" value="Kinase-like_dom_sf"/>
</dbReference>
<comment type="caution">
    <text evidence="1">The sequence shown here is derived from an EMBL/GenBank/DDBJ whole genome shotgun (WGS) entry which is preliminary data.</text>
</comment>
<dbReference type="EMBL" id="JAACJP010000052">
    <property type="protein sequence ID" value="KAF5370442.1"/>
    <property type="molecule type" value="Genomic_DNA"/>
</dbReference>
<sequence>MSSSITFQENTPYGPITLSVWDDKYAVQAPIVLEDATILKGLEEGSNGKFIYEAKMKFVNDAAGEAAKTTIVKFSSDCDGMRVMEREAKFYVDHLKATYGNGVPEFYGLYKGECIETDDDDTPTTVNCACLVLQRCGEPLGITNFRELENDRPFRQKLVKLFERLHIQLDIWHRDLYPVDVLNMDGEPFIIDFSDAETHTCELSVALEEGEVEPLSSLIPCPELSAFLRALETWWLPIATMWHGGLFVENDKVTSAAYIFKRISRKGVLKEEGLSDEDIWNEAVVAWKTIRSHWAKYHPGKKIRTLGITNYEEYLAQKDDRKNAPAKAG</sequence>